<dbReference type="AlphaFoldDB" id="A0A1I7UGQ8"/>
<dbReference type="InterPro" id="IPR021942">
    <property type="entry name" value="DUF3557"/>
</dbReference>
<protein>
    <submittedName>
        <fullName evidence="2">Rad21_Rec8_N domain-containing protein</fullName>
    </submittedName>
</protein>
<dbReference type="WBParaSite" id="Csp11.Scaffold629.g9157.t1">
    <property type="protein sequence ID" value="Csp11.Scaffold629.g9157.t1"/>
    <property type="gene ID" value="Csp11.Scaffold629.g9157"/>
</dbReference>
<organism evidence="1 2">
    <name type="scientific">Caenorhabditis tropicalis</name>
    <dbReference type="NCBI Taxonomy" id="1561998"/>
    <lineage>
        <taxon>Eukaryota</taxon>
        <taxon>Metazoa</taxon>
        <taxon>Ecdysozoa</taxon>
        <taxon>Nematoda</taxon>
        <taxon>Chromadorea</taxon>
        <taxon>Rhabditida</taxon>
        <taxon>Rhabditina</taxon>
        <taxon>Rhabditomorpha</taxon>
        <taxon>Rhabditoidea</taxon>
        <taxon>Rhabditidae</taxon>
        <taxon>Peloderinae</taxon>
        <taxon>Caenorhabditis</taxon>
    </lineage>
</organism>
<reference evidence="2" key="1">
    <citation type="submission" date="2016-11" db="UniProtKB">
        <authorList>
            <consortium name="WormBaseParasite"/>
        </authorList>
    </citation>
    <scope>IDENTIFICATION</scope>
</reference>
<dbReference type="PANTHER" id="PTHR31379:SF1">
    <property type="entry name" value="F-BOX C PROTEIN-RELATED"/>
    <property type="match status" value="1"/>
</dbReference>
<evidence type="ECO:0000313" key="1">
    <source>
        <dbReference type="Proteomes" id="UP000095282"/>
    </source>
</evidence>
<dbReference type="PANTHER" id="PTHR31379">
    <property type="entry name" value="F-BOX C PROTEIN-RELATED-RELATED"/>
    <property type="match status" value="1"/>
</dbReference>
<evidence type="ECO:0000313" key="2">
    <source>
        <dbReference type="WBParaSite" id="Csp11.Scaffold629.g9157.t1"/>
    </source>
</evidence>
<name>A0A1I7UGQ8_9PELO</name>
<dbReference type="Proteomes" id="UP000095282">
    <property type="component" value="Unplaced"/>
</dbReference>
<keyword evidence="1" id="KW-1185">Reference proteome</keyword>
<dbReference type="Pfam" id="PF12078">
    <property type="entry name" value="DUF3557"/>
    <property type="match status" value="1"/>
</dbReference>
<accession>A0A1I7UGQ8</accession>
<proteinExistence type="predicted"/>
<sequence length="380" mass="43199">MPCRFRLAASCPSIRTAEKEVPLKINSLKINSPSVIVNGLTYHLDVYREYPGGLKVLCDGHDIDEYGCRVHETQLLPGDIQIVDRMPKRSDEEIIEEGEAEIETLEDPRAIKLVRARIQPYINKKDGIPAEFGKVIGLTVSSIIGKKSEYKVNRKRFFQPDISLAEASKKLLSFFLGGRALIRVSYLHIMNGTSPIIRFPRGSKLQVKRMKTDLRVTENIDRLSPILDISHPVQELYLSAFRTQVVLRHPIVKTARKLIFTDELIGYTGEKVPTNNLVHGELELNQSQLSRLIREVIEDWKANGKDVGACFTACLIPTTKKIDHVKILKQIQNRFQGKLLGKRSVKLSLDSFSDIFLAFRLREKEYTQVKIVVKPVVMNL</sequence>